<dbReference type="CDD" id="cd24121">
    <property type="entry name" value="ASKHA_NBD_FGGY_BaEryA-like"/>
    <property type="match status" value="1"/>
</dbReference>
<dbReference type="PANTHER" id="PTHR43095:SF3">
    <property type="entry name" value="L-XYLULOSE_3-KETO-L-GULONATE KINASE"/>
    <property type="match status" value="1"/>
</dbReference>
<feature type="domain" description="Carbohydrate kinase FGGY N-terminal" evidence="5">
    <location>
        <begin position="4"/>
        <end position="247"/>
    </location>
</feature>
<dbReference type="InterPro" id="IPR018485">
    <property type="entry name" value="FGGY_C"/>
</dbReference>
<dbReference type="InterPro" id="IPR000577">
    <property type="entry name" value="Carb_kinase_FGGY"/>
</dbReference>
<evidence type="ECO:0000313" key="7">
    <source>
        <dbReference type="EMBL" id="GKX27668.1"/>
    </source>
</evidence>
<dbReference type="InterPro" id="IPR050406">
    <property type="entry name" value="FGGY_Carb_Kinase"/>
</dbReference>
<accession>A0A9W5Y8G3</accession>
<evidence type="ECO:0000259" key="6">
    <source>
        <dbReference type="Pfam" id="PF02782"/>
    </source>
</evidence>
<protein>
    <submittedName>
        <fullName evidence="7">Carbohydrate kinase</fullName>
    </submittedName>
</protein>
<keyword evidence="8" id="KW-1185">Reference proteome</keyword>
<evidence type="ECO:0000256" key="1">
    <source>
        <dbReference type="ARBA" id="ARBA00009156"/>
    </source>
</evidence>
<comment type="similarity">
    <text evidence="1 4">Belongs to the FGGY kinase family.</text>
</comment>
<evidence type="ECO:0000256" key="4">
    <source>
        <dbReference type="RuleBase" id="RU003733"/>
    </source>
</evidence>
<dbReference type="InterPro" id="IPR043129">
    <property type="entry name" value="ATPase_NBD"/>
</dbReference>
<evidence type="ECO:0000256" key="2">
    <source>
        <dbReference type="ARBA" id="ARBA00022679"/>
    </source>
</evidence>
<evidence type="ECO:0000256" key="3">
    <source>
        <dbReference type="ARBA" id="ARBA00022777"/>
    </source>
</evidence>
<feature type="domain" description="Carbohydrate kinase FGGY C-terminal" evidence="6">
    <location>
        <begin position="259"/>
        <end position="446"/>
    </location>
</feature>
<gene>
    <name evidence="7" type="ORF">SH1V18_01480</name>
</gene>
<dbReference type="InterPro" id="IPR018483">
    <property type="entry name" value="Carb_kinase_FGGY_CS"/>
</dbReference>
<dbReference type="EMBL" id="BRLB01000001">
    <property type="protein sequence ID" value="GKX27668.1"/>
    <property type="molecule type" value="Genomic_DNA"/>
</dbReference>
<organism evidence="7 8">
    <name type="scientific">Vallitalea longa</name>
    <dbReference type="NCBI Taxonomy" id="2936439"/>
    <lineage>
        <taxon>Bacteria</taxon>
        <taxon>Bacillati</taxon>
        <taxon>Bacillota</taxon>
        <taxon>Clostridia</taxon>
        <taxon>Lachnospirales</taxon>
        <taxon>Vallitaleaceae</taxon>
        <taxon>Vallitalea</taxon>
    </lineage>
</organism>
<evidence type="ECO:0000313" key="8">
    <source>
        <dbReference type="Proteomes" id="UP001144256"/>
    </source>
</evidence>
<dbReference type="Pfam" id="PF02782">
    <property type="entry name" value="FGGY_C"/>
    <property type="match status" value="1"/>
</dbReference>
<sequence>MEKYFIGIDSGTTSIKAVLFNLKGKEIAKKAFALTGIFPKENQYEEDMYEIWGKAKLCIKDITSRYSKDNIVGIGITAQGDGLWMVDENIEPVRNGCCFCDGRASEFVDEWVKDGTCDKLFELTGTRIFTGNQNGIVRWMEKYEKENLDKSKHLLHLKDYLFYKFTGEITTDATDQSLIMINQKDRTYMDEAFKICGIEKYRDKYPPIKSAKENAFHILGELADELKLNKDVIVTSGPMDVGACALGSGVIQKGHCCSIIGTAALHEMVIDEPLKDNIKAGMTVAHVMEGKWLRLMASLAGTPNLEWMLNTIGKQIIIDAKEAGDNVYSYMEKVIESVPIGSRGIMYHPYLLAGGERAPFTDSRARASYTGISVKHTLDDIIRATYEGVAFAMLDCYQHMPLNIEQVTICGGGAKSNIWCQMFADVLGKKIITVKGEELGAKGVIINNAIVQGFYKDYLEAVEETVEVNKIFEPNIINQKKYMEYYGLYKRTYQVLQETWKLREKLIKKEW</sequence>
<dbReference type="Proteomes" id="UP001144256">
    <property type="component" value="Unassembled WGS sequence"/>
</dbReference>
<proteinExistence type="inferred from homology"/>
<keyword evidence="2 4" id="KW-0808">Transferase</keyword>
<comment type="caution">
    <text evidence="7">The sequence shown here is derived from an EMBL/GenBank/DDBJ whole genome shotgun (WGS) entry which is preliminary data.</text>
</comment>
<dbReference type="Gene3D" id="3.30.420.40">
    <property type="match status" value="2"/>
</dbReference>
<dbReference type="GO" id="GO:0005975">
    <property type="term" value="P:carbohydrate metabolic process"/>
    <property type="evidence" value="ECO:0007669"/>
    <property type="project" value="InterPro"/>
</dbReference>
<dbReference type="RefSeq" id="WP_281811185.1">
    <property type="nucleotide sequence ID" value="NZ_BRLB01000001.1"/>
</dbReference>
<dbReference type="PANTHER" id="PTHR43095">
    <property type="entry name" value="SUGAR KINASE"/>
    <property type="match status" value="1"/>
</dbReference>
<reference evidence="7" key="1">
    <citation type="submission" date="2022-06" db="EMBL/GenBank/DDBJ databases">
        <title>Vallitalea longa sp. nov., an anaerobic bacterium isolated from marine sediment.</title>
        <authorList>
            <person name="Hirano S."/>
            <person name="Terahara T."/>
            <person name="Mori K."/>
            <person name="Hamada M."/>
            <person name="Matsumoto R."/>
            <person name="Kobayashi T."/>
        </authorList>
    </citation>
    <scope>NUCLEOTIDE SEQUENCE</scope>
    <source>
        <strain evidence="7">SH18-1</strain>
    </source>
</reference>
<dbReference type="Pfam" id="PF00370">
    <property type="entry name" value="FGGY_N"/>
    <property type="match status" value="1"/>
</dbReference>
<keyword evidence="3 4" id="KW-0418">Kinase</keyword>
<dbReference type="PIRSF" id="PIRSF000538">
    <property type="entry name" value="GlpK"/>
    <property type="match status" value="1"/>
</dbReference>
<evidence type="ECO:0000259" key="5">
    <source>
        <dbReference type="Pfam" id="PF00370"/>
    </source>
</evidence>
<dbReference type="PROSITE" id="PS00445">
    <property type="entry name" value="FGGY_KINASES_2"/>
    <property type="match status" value="1"/>
</dbReference>
<dbReference type="GO" id="GO:0016301">
    <property type="term" value="F:kinase activity"/>
    <property type="evidence" value="ECO:0007669"/>
    <property type="project" value="UniProtKB-KW"/>
</dbReference>
<name>A0A9W5Y8G3_9FIRM</name>
<dbReference type="SUPFAM" id="SSF53067">
    <property type="entry name" value="Actin-like ATPase domain"/>
    <property type="match status" value="2"/>
</dbReference>
<dbReference type="AlphaFoldDB" id="A0A9W5Y8G3"/>
<dbReference type="InterPro" id="IPR018484">
    <property type="entry name" value="FGGY_N"/>
</dbReference>
<dbReference type="GO" id="GO:0016773">
    <property type="term" value="F:phosphotransferase activity, alcohol group as acceptor"/>
    <property type="evidence" value="ECO:0007669"/>
    <property type="project" value="InterPro"/>
</dbReference>